<protein>
    <submittedName>
        <fullName evidence="1">Uncharacterized protein</fullName>
    </submittedName>
</protein>
<name>A0A1Y0B0P6_9LAMI</name>
<gene>
    <name evidence="1" type="ORF">AEK19_MT0729</name>
</gene>
<evidence type="ECO:0000313" key="1">
    <source>
        <dbReference type="EMBL" id="ART30973.1"/>
    </source>
</evidence>
<organism evidence="1">
    <name type="scientific">Utricularia reniformis</name>
    <dbReference type="NCBI Taxonomy" id="192314"/>
    <lineage>
        <taxon>Eukaryota</taxon>
        <taxon>Viridiplantae</taxon>
        <taxon>Streptophyta</taxon>
        <taxon>Embryophyta</taxon>
        <taxon>Tracheophyta</taxon>
        <taxon>Spermatophyta</taxon>
        <taxon>Magnoliopsida</taxon>
        <taxon>eudicotyledons</taxon>
        <taxon>Gunneridae</taxon>
        <taxon>Pentapetalae</taxon>
        <taxon>asterids</taxon>
        <taxon>lamiids</taxon>
        <taxon>Lamiales</taxon>
        <taxon>Lentibulariaceae</taxon>
        <taxon>Utricularia</taxon>
    </lineage>
</organism>
<sequence>MLYISSRVAKSFSNISAIRFSVLHGAVYRLNSK</sequence>
<geneLocation type="mitochondrion" evidence="1"/>
<dbReference type="EMBL" id="KY774314">
    <property type="protein sequence ID" value="ART30973.1"/>
    <property type="molecule type" value="Genomic_DNA"/>
</dbReference>
<reference evidence="1" key="1">
    <citation type="submission" date="2017-03" db="EMBL/GenBank/DDBJ databases">
        <title>The mitochondrial genome of the carnivorous plant Utricularia reniformis (Lentibulariaceae): structure, comparative analysis and evolutionary landmarks.</title>
        <authorList>
            <person name="Silva S.R."/>
            <person name="Alvarenga D.O."/>
            <person name="Michael T.P."/>
            <person name="Miranda V.F.O."/>
            <person name="Varani A.M."/>
        </authorList>
    </citation>
    <scope>NUCLEOTIDE SEQUENCE</scope>
</reference>
<dbReference type="AlphaFoldDB" id="A0A1Y0B0P6"/>
<accession>A0A1Y0B0P6</accession>
<keyword evidence="1" id="KW-0496">Mitochondrion</keyword>
<proteinExistence type="predicted"/>